<reference evidence="2 3" key="1">
    <citation type="submission" date="2018-01" db="EMBL/GenBank/DDBJ databases">
        <authorList>
            <person name="Gaut B.S."/>
            <person name="Morton B.R."/>
            <person name="Clegg M.T."/>
            <person name="Duvall M.R."/>
        </authorList>
    </citation>
    <scope>NUCLEOTIDE SEQUENCE [LARGE SCALE GENOMIC DNA]</scope>
    <source>
        <strain evidence="2 3">HR-AY</strain>
    </source>
</reference>
<dbReference type="EMBL" id="PQVG01000004">
    <property type="protein sequence ID" value="POY39830.1"/>
    <property type="molecule type" value="Genomic_DNA"/>
</dbReference>
<evidence type="ECO:0000313" key="2">
    <source>
        <dbReference type="EMBL" id="POY39830.1"/>
    </source>
</evidence>
<evidence type="ECO:0000313" key="3">
    <source>
        <dbReference type="Proteomes" id="UP000237310"/>
    </source>
</evidence>
<organism evidence="2 3">
    <name type="scientific">Flavobacterium alvei</name>
    <dbReference type="NCBI Taxonomy" id="2080416"/>
    <lineage>
        <taxon>Bacteria</taxon>
        <taxon>Pseudomonadati</taxon>
        <taxon>Bacteroidota</taxon>
        <taxon>Flavobacteriia</taxon>
        <taxon>Flavobacteriales</taxon>
        <taxon>Flavobacteriaceae</taxon>
        <taxon>Flavobacterium</taxon>
    </lineage>
</organism>
<dbReference type="AlphaFoldDB" id="A0A2S5AB67"/>
<dbReference type="InterPro" id="IPR014710">
    <property type="entry name" value="RmlC-like_jellyroll"/>
</dbReference>
<feature type="domain" description="Quercetin 2,3-dioxygenase C-terminal cupin" evidence="1">
    <location>
        <begin position="168"/>
        <end position="222"/>
    </location>
</feature>
<accession>A0A2S5AB67</accession>
<dbReference type="Pfam" id="PF17954">
    <property type="entry name" value="Pirin_C_2"/>
    <property type="match status" value="1"/>
</dbReference>
<gene>
    <name evidence="2" type="ORF">C3L50_08340</name>
</gene>
<dbReference type="SUPFAM" id="SSF51182">
    <property type="entry name" value="RmlC-like cupins"/>
    <property type="match status" value="1"/>
</dbReference>
<keyword evidence="3" id="KW-1185">Reference proteome</keyword>
<dbReference type="Proteomes" id="UP000237310">
    <property type="component" value="Unassembled WGS sequence"/>
</dbReference>
<name>A0A2S5AB67_9FLAO</name>
<protein>
    <recommendedName>
        <fullName evidence="1">Quercetin 2,3-dioxygenase C-terminal cupin domain-containing protein</fullName>
    </recommendedName>
</protein>
<dbReference type="InterPro" id="IPR011051">
    <property type="entry name" value="RmlC_Cupin_sf"/>
</dbReference>
<dbReference type="InterPro" id="IPR012093">
    <property type="entry name" value="Pirin"/>
</dbReference>
<dbReference type="InterPro" id="IPR041602">
    <property type="entry name" value="Quercetinase_C"/>
</dbReference>
<comment type="caution">
    <text evidence="2">The sequence shown here is derived from an EMBL/GenBank/DDBJ whole genome shotgun (WGS) entry which is preliminary data.</text>
</comment>
<dbReference type="Gene3D" id="2.60.120.10">
    <property type="entry name" value="Jelly Rolls"/>
    <property type="match status" value="2"/>
</dbReference>
<evidence type="ECO:0000259" key="1">
    <source>
        <dbReference type="Pfam" id="PF17954"/>
    </source>
</evidence>
<proteinExistence type="predicted"/>
<sequence>MIQQHLAQIYKADFRGETTSESFKRLSTFNFENYQNDSRKPFGSLQFLNEEILAPKHKQTTAASSNIELFILPLFGGIEYKDSLGNENFIRVEQIQHITNQKGMSFEVSNPFDENVSYLQMGFDFKNSGFQNNSKPVDFDLTQKNQLISLFKTRNSQGFIGIYEGRKEGFYQLKNTSNGIFVFVINGAFEIENRLLESKDGLSLQQIDTIEWEALSENAILLVLEISLK</sequence>
<dbReference type="PANTHER" id="PTHR43212:SF3">
    <property type="entry name" value="QUERCETIN 2,3-DIOXYGENASE"/>
    <property type="match status" value="1"/>
</dbReference>
<dbReference type="RefSeq" id="WP_103805718.1">
    <property type="nucleotide sequence ID" value="NZ_PQVG01000004.1"/>
</dbReference>
<dbReference type="OrthoDB" id="321327at2"/>
<dbReference type="PANTHER" id="PTHR43212">
    <property type="entry name" value="QUERCETIN 2,3-DIOXYGENASE"/>
    <property type="match status" value="1"/>
</dbReference>